<keyword evidence="12" id="KW-1185">Reference proteome</keyword>
<comment type="pathway">
    <text evidence="10">Cofactor biosynthesis; thiamine diphosphate biosynthesis.</text>
</comment>
<gene>
    <name evidence="10" type="primary">thiC</name>
    <name evidence="11" type="ORF">CBS1_09865</name>
</gene>
<keyword evidence="8 10" id="KW-0411">Iron-sulfur</keyword>
<dbReference type="NCBIfam" id="TIGR00190">
    <property type="entry name" value="thiC"/>
    <property type="match status" value="1"/>
</dbReference>
<comment type="cofactor">
    <cofactor evidence="10">
        <name>[4Fe-4S] cluster</name>
        <dbReference type="ChEBI" id="CHEBI:49883"/>
    </cofactor>
    <text evidence="10">Binds 1 [4Fe-4S] cluster per subunit. The cluster is coordinated with 3 cysteines and an exchangeable S-adenosyl-L-methionine.</text>
</comment>
<dbReference type="PANTHER" id="PTHR30557:SF1">
    <property type="entry name" value="PHOSPHOMETHYLPYRIMIDINE SYNTHASE, CHLOROPLASTIC"/>
    <property type="match status" value="1"/>
</dbReference>
<protein>
    <recommendedName>
        <fullName evidence="10">Phosphomethylpyrimidine synthase</fullName>
        <ecNumber evidence="10">4.1.99.17</ecNumber>
    </recommendedName>
    <alternativeName>
        <fullName evidence="10">Hydroxymethylpyrimidine phosphate synthase</fullName>
        <shortName evidence="10">HMP-P synthase</shortName>
        <shortName evidence="10">HMP-phosphate synthase</shortName>
        <shortName evidence="10">HMPP synthase</shortName>
    </alternativeName>
    <alternativeName>
        <fullName evidence="10">Thiamine biosynthesis protein ThiC</fullName>
    </alternativeName>
</protein>
<feature type="binding site" evidence="10">
    <location>
        <position position="292"/>
    </location>
    <ligand>
        <name>substrate</name>
    </ligand>
</feature>
<dbReference type="InterPro" id="IPR002817">
    <property type="entry name" value="ThiC/BzaA/B"/>
</dbReference>
<dbReference type="Gene3D" id="3.20.20.540">
    <property type="entry name" value="Radical SAM ThiC family, central domain"/>
    <property type="match status" value="1"/>
</dbReference>
<keyword evidence="3 10" id="KW-0949">S-adenosyl-L-methionine</keyword>
<feature type="binding site" evidence="10">
    <location>
        <position position="66"/>
    </location>
    <ligand>
        <name>substrate</name>
    </ligand>
</feature>
<dbReference type="SFLD" id="SFLDG01114">
    <property type="entry name" value="phosphomethylpyrimidine_syntha"/>
    <property type="match status" value="1"/>
</dbReference>
<evidence type="ECO:0000313" key="11">
    <source>
        <dbReference type="EMBL" id="QAV34244.1"/>
    </source>
</evidence>
<comment type="function">
    <text evidence="1 10">Catalyzes the synthesis of the hydroxymethylpyrimidine phosphate (HMP-P) moiety of thiamine from aminoimidazole ribotide (AIR) in a radical S-adenosyl-L-methionine (SAM)-dependent reaction.</text>
</comment>
<feature type="binding site" evidence="10">
    <location>
        <position position="265"/>
    </location>
    <ligand>
        <name>substrate</name>
    </ligand>
</feature>
<evidence type="ECO:0000256" key="8">
    <source>
        <dbReference type="ARBA" id="ARBA00023014"/>
    </source>
</evidence>
<evidence type="ECO:0000256" key="1">
    <source>
        <dbReference type="ARBA" id="ARBA00003175"/>
    </source>
</evidence>
<dbReference type="PANTHER" id="PTHR30557">
    <property type="entry name" value="THIAMINE BIOSYNTHESIS PROTEIN THIC"/>
    <property type="match status" value="1"/>
</dbReference>
<organism evidence="11 12">
    <name type="scientific">Fervidobacterium changbaicum</name>
    <dbReference type="NCBI Taxonomy" id="310769"/>
    <lineage>
        <taxon>Bacteria</taxon>
        <taxon>Thermotogati</taxon>
        <taxon>Thermotogota</taxon>
        <taxon>Thermotogae</taxon>
        <taxon>Thermotogales</taxon>
        <taxon>Fervidobacteriaceae</taxon>
        <taxon>Fervidobacterium</taxon>
    </lineage>
</organism>
<feature type="binding site" evidence="10">
    <location>
        <position position="408"/>
    </location>
    <ligand>
        <name>[4Fe-4S] cluster</name>
        <dbReference type="ChEBI" id="CHEBI:49883"/>
        <note>4Fe-4S-S-AdoMet</note>
    </ligand>
</feature>
<feature type="binding site" evidence="10">
    <location>
        <position position="415"/>
    </location>
    <ligand>
        <name>[4Fe-4S] cluster</name>
        <dbReference type="ChEBI" id="CHEBI:49883"/>
        <note>4Fe-4S-S-AdoMet</note>
    </ligand>
</feature>
<feature type="binding site" evidence="10">
    <location>
        <position position="95"/>
    </location>
    <ligand>
        <name>substrate</name>
    </ligand>
</feature>
<dbReference type="InterPro" id="IPR038521">
    <property type="entry name" value="ThiC/Bza_core_dom"/>
</dbReference>
<keyword evidence="2 10" id="KW-0004">4Fe-4S</keyword>
<keyword evidence="5 10" id="KW-0862">Zinc</keyword>
<feature type="binding site" evidence="10">
    <location>
        <position position="124"/>
    </location>
    <ligand>
        <name>substrate</name>
    </ligand>
</feature>
<evidence type="ECO:0000256" key="6">
    <source>
        <dbReference type="ARBA" id="ARBA00022977"/>
    </source>
</evidence>
<reference evidence="11 12" key="1">
    <citation type="submission" date="2018-01" db="EMBL/GenBank/DDBJ databases">
        <title>The whole genome sequencing and assembly of Fervidobacterium changbaicum CBS-1 strain.</title>
        <authorList>
            <person name="Kim J.-Y."/>
            <person name="Park M.-K."/>
            <person name="Yi H."/>
            <person name="Bahn Y.-S."/>
            <person name="Kim J.F."/>
            <person name="Lee D.-W."/>
        </authorList>
    </citation>
    <scope>NUCLEOTIDE SEQUENCE [LARGE SCALE GENOMIC DNA]</scope>
    <source>
        <strain evidence="11 12">CBS-1</strain>
    </source>
</reference>
<comment type="catalytic activity">
    <reaction evidence="10">
        <text>5-amino-1-(5-phospho-beta-D-ribosyl)imidazole + S-adenosyl-L-methionine = 4-amino-2-methyl-5-(phosphooxymethyl)pyrimidine + CO + 5'-deoxyadenosine + formate + L-methionine + 3 H(+)</text>
        <dbReference type="Rhea" id="RHEA:24840"/>
        <dbReference type="ChEBI" id="CHEBI:15378"/>
        <dbReference type="ChEBI" id="CHEBI:15740"/>
        <dbReference type="ChEBI" id="CHEBI:17245"/>
        <dbReference type="ChEBI" id="CHEBI:17319"/>
        <dbReference type="ChEBI" id="CHEBI:57844"/>
        <dbReference type="ChEBI" id="CHEBI:58354"/>
        <dbReference type="ChEBI" id="CHEBI:59789"/>
        <dbReference type="ChEBI" id="CHEBI:137981"/>
        <dbReference type="EC" id="4.1.99.17"/>
    </reaction>
</comment>
<evidence type="ECO:0000256" key="2">
    <source>
        <dbReference type="ARBA" id="ARBA00022485"/>
    </source>
</evidence>
<keyword evidence="6 10" id="KW-0784">Thiamine biosynthesis</keyword>
<dbReference type="InterPro" id="IPR037509">
    <property type="entry name" value="ThiC"/>
</dbReference>
<feature type="binding site" evidence="10">
    <location>
        <begin position="185"/>
        <end position="187"/>
    </location>
    <ligand>
        <name>substrate</name>
    </ligand>
</feature>
<feature type="binding site" evidence="10">
    <location>
        <position position="163"/>
    </location>
    <ligand>
        <name>substrate</name>
    </ligand>
</feature>
<feature type="binding site" evidence="10">
    <location>
        <position position="269"/>
    </location>
    <ligand>
        <name>Zn(2+)</name>
        <dbReference type="ChEBI" id="CHEBI:29105"/>
    </ligand>
</feature>
<keyword evidence="7 10" id="KW-0408">Iron</keyword>
<dbReference type="HAMAP" id="MF_00089">
    <property type="entry name" value="ThiC"/>
    <property type="match status" value="1"/>
</dbReference>
<evidence type="ECO:0000313" key="12">
    <source>
        <dbReference type="Proteomes" id="UP000288947"/>
    </source>
</evidence>
<dbReference type="NCBIfam" id="NF009895">
    <property type="entry name" value="PRK13352.1"/>
    <property type="match status" value="1"/>
</dbReference>
<dbReference type="EMBL" id="CP026721">
    <property type="protein sequence ID" value="QAV34244.1"/>
    <property type="molecule type" value="Genomic_DNA"/>
</dbReference>
<comment type="similarity">
    <text evidence="10">Belongs to the ThiC family.</text>
</comment>
<evidence type="ECO:0000256" key="4">
    <source>
        <dbReference type="ARBA" id="ARBA00022723"/>
    </source>
</evidence>
<dbReference type="SFLD" id="SFLDS00113">
    <property type="entry name" value="Radical_SAM_Phosphomethylpyrim"/>
    <property type="match status" value="1"/>
</dbReference>
<evidence type="ECO:0000256" key="9">
    <source>
        <dbReference type="ARBA" id="ARBA00023239"/>
    </source>
</evidence>
<evidence type="ECO:0000256" key="5">
    <source>
        <dbReference type="ARBA" id="ARBA00022833"/>
    </source>
</evidence>
<feature type="binding site" evidence="10">
    <location>
        <begin position="226"/>
        <end position="229"/>
    </location>
    <ligand>
        <name>substrate</name>
    </ligand>
</feature>
<dbReference type="Proteomes" id="UP000288947">
    <property type="component" value="Chromosome"/>
</dbReference>
<dbReference type="Pfam" id="PF01964">
    <property type="entry name" value="ThiC_Rad_SAM"/>
    <property type="match status" value="1"/>
</dbReference>
<evidence type="ECO:0000256" key="10">
    <source>
        <dbReference type="HAMAP-Rule" id="MF_00089"/>
    </source>
</evidence>
<keyword evidence="9 10" id="KW-0456">Lyase</keyword>
<evidence type="ECO:0000256" key="3">
    <source>
        <dbReference type="ARBA" id="ARBA00022691"/>
    </source>
</evidence>
<name>A0ABX5QUT9_9BACT</name>
<proteinExistence type="inferred from homology"/>
<dbReference type="SFLD" id="SFLDF00407">
    <property type="entry name" value="phosphomethylpyrimidine_syntha"/>
    <property type="match status" value="1"/>
</dbReference>
<keyword evidence="4 10" id="KW-0479">Metal-binding</keyword>
<sequence length="432" mass="47384">MTQMQMARNNIVSEEMRICALGEGVSVEVIMEKLANGQAVIPKNRLHNISKPKVIGSNFSVKVNANIGTSFGYSSLKEELEKLNVALSAGADSVMVLSTWGNLSEMRRIIVENSPVPVGSVPIYDSAVKAYEEGKNVIDFSEKDFIDMVYAHAKDGIDFMTIHVGITKDVLKKLKDSKRILKIVSRGGAIIAGWMIKNNRENPFYEHFDEILDIAAEFDITLSLGDGMRPGAVVDATDPQQLEELFVMSQLVDRAREKGVQVMLEGPGHVPLNEIETNVKLMKKIGKGAPIFLLGPLPTDRGVGHDHIVSAVGAAFAAYHGCDFICYVTPAEHVALPDVEDVKYGVIASKIAAVIADVARGNKKALELEHQMALARARFDWNKMFELAIHSEDAKKKLKSRPYESEGCSMCGPFCAIKVTKDFSEGKITVMM</sequence>
<feature type="binding site" evidence="10">
    <location>
        <position position="333"/>
    </location>
    <ligand>
        <name>Zn(2+)</name>
        <dbReference type="ChEBI" id="CHEBI:29105"/>
    </ligand>
</feature>
<dbReference type="EC" id="4.1.99.17" evidence="10"/>
<dbReference type="RefSeq" id="WP_090222414.1">
    <property type="nucleotide sequence ID" value="NZ_CP026721.1"/>
</dbReference>
<accession>A0ABX5QUT9</accession>
<evidence type="ECO:0000256" key="7">
    <source>
        <dbReference type="ARBA" id="ARBA00023004"/>
    </source>
</evidence>
<feature type="binding site" evidence="10">
    <location>
        <position position="411"/>
    </location>
    <ligand>
        <name>[4Fe-4S] cluster</name>
        <dbReference type="ChEBI" id="CHEBI:49883"/>
        <note>4Fe-4S-S-AdoMet</note>
    </ligand>
</feature>